<accession>A0A3M0J635</accession>
<comment type="caution">
    <text evidence="2">The sequence shown here is derived from an EMBL/GenBank/DDBJ whole genome shotgun (WGS) entry which is preliminary data.</text>
</comment>
<dbReference type="STRING" id="333673.A0A3M0J635"/>
<feature type="compositionally biased region" description="Basic and acidic residues" evidence="1">
    <location>
        <begin position="1"/>
        <end position="78"/>
    </location>
</feature>
<sequence length="153" mass="17541">MEGHLFESVQEVREPNPTRTTGEKLENFSEEPAKNPENVTEKPGESTENFTKEPGESPENITEKPAERPKNFTEKPGENPENFTEEPGENPENFTEEPDEIREPFPRNLVRSLNHSTAQQAKEKLGLLLPCHKPHHEPGARSKLQQHSELWQR</sequence>
<keyword evidence="3" id="KW-1185">Reference proteome</keyword>
<organism evidence="2 3">
    <name type="scientific">Hirundo rustica rustica</name>
    <dbReference type="NCBI Taxonomy" id="333673"/>
    <lineage>
        <taxon>Eukaryota</taxon>
        <taxon>Metazoa</taxon>
        <taxon>Chordata</taxon>
        <taxon>Craniata</taxon>
        <taxon>Vertebrata</taxon>
        <taxon>Euteleostomi</taxon>
        <taxon>Archelosauria</taxon>
        <taxon>Archosauria</taxon>
        <taxon>Dinosauria</taxon>
        <taxon>Saurischia</taxon>
        <taxon>Theropoda</taxon>
        <taxon>Coelurosauria</taxon>
        <taxon>Aves</taxon>
        <taxon>Neognathae</taxon>
        <taxon>Neoaves</taxon>
        <taxon>Telluraves</taxon>
        <taxon>Australaves</taxon>
        <taxon>Passeriformes</taxon>
        <taxon>Sylvioidea</taxon>
        <taxon>Hirundinidae</taxon>
        <taxon>Hirundo</taxon>
    </lineage>
</organism>
<name>A0A3M0J635_HIRRU</name>
<dbReference type="AlphaFoldDB" id="A0A3M0J635"/>
<evidence type="ECO:0000313" key="2">
    <source>
        <dbReference type="EMBL" id="RMB94219.1"/>
    </source>
</evidence>
<evidence type="ECO:0000256" key="1">
    <source>
        <dbReference type="SAM" id="MobiDB-lite"/>
    </source>
</evidence>
<proteinExistence type="predicted"/>
<feature type="compositionally biased region" description="Polar residues" evidence="1">
    <location>
        <begin position="143"/>
        <end position="153"/>
    </location>
</feature>
<protein>
    <submittedName>
        <fullName evidence="2">Uncharacterized protein</fullName>
    </submittedName>
</protein>
<feature type="compositionally biased region" description="Acidic residues" evidence="1">
    <location>
        <begin position="83"/>
        <end position="100"/>
    </location>
</feature>
<reference evidence="2 3" key="1">
    <citation type="submission" date="2018-07" db="EMBL/GenBank/DDBJ databases">
        <title>A high quality draft genome assembly of the barn swallow (H. rustica rustica).</title>
        <authorList>
            <person name="Formenti G."/>
            <person name="Chiara M."/>
            <person name="Poveda L."/>
            <person name="Francoijs K.-J."/>
            <person name="Bonisoli-Alquati A."/>
            <person name="Canova L."/>
            <person name="Gianfranceschi L."/>
            <person name="Horner D.S."/>
            <person name="Saino N."/>
        </authorList>
    </citation>
    <scope>NUCLEOTIDE SEQUENCE [LARGE SCALE GENOMIC DNA]</scope>
    <source>
        <strain evidence="2">Chelidonia</strain>
        <tissue evidence="2">Blood</tissue>
    </source>
</reference>
<dbReference type="Proteomes" id="UP000269221">
    <property type="component" value="Unassembled WGS sequence"/>
</dbReference>
<dbReference type="EMBL" id="QRBI01000197">
    <property type="protein sequence ID" value="RMB94219.1"/>
    <property type="molecule type" value="Genomic_DNA"/>
</dbReference>
<gene>
    <name evidence="2" type="ORF">DUI87_29025</name>
</gene>
<feature type="compositionally biased region" description="Polar residues" evidence="1">
    <location>
        <begin position="111"/>
        <end position="120"/>
    </location>
</feature>
<evidence type="ECO:0000313" key="3">
    <source>
        <dbReference type="Proteomes" id="UP000269221"/>
    </source>
</evidence>
<feature type="region of interest" description="Disordered" evidence="1">
    <location>
        <begin position="1"/>
        <end position="153"/>
    </location>
</feature>